<accession>A0A3B5AP22</accession>
<protein>
    <recommendedName>
        <fullName evidence="2">Growth factor receptor domain-containing protein</fullName>
    </recommendedName>
</protein>
<reference evidence="1" key="1">
    <citation type="submission" date="2023-09" db="UniProtKB">
        <authorList>
            <consortium name="Ensembl"/>
        </authorList>
    </citation>
    <scope>IDENTIFICATION</scope>
</reference>
<dbReference type="Ensembl" id="ENSSPAT00000022527.1">
    <property type="protein sequence ID" value="ENSSPAP00000022176.1"/>
    <property type="gene ID" value="ENSSPAG00000016755.1"/>
</dbReference>
<dbReference type="PANTHER" id="PTHR15332">
    <property type="entry name" value="PROPROTEIN CONVERTASE SUBTILISIN_KEXIN TYPE 5-LIKE"/>
    <property type="match status" value="1"/>
</dbReference>
<proteinExistence type="predicted"/>
<name>A0A3B5AP22_9TELE</name>
<dbReference type="PANTHER" id="PTHR15332:SF175">
    <property type="entry name" value="PROPROTEIN CONVERTASE SUBTILISIN_KEXIN TYPE 5-LIKE"/>
    <property type="match status" value="1"/>
</dbReference>
<dbReference type="STRING" id="144197.ENSSPAP00000022176"/>
<dbReference type="SUPFAM" id="SSF57184">
    <property type="entry name" value="Growth factor receptor domain"/>
    <property type="match status" value="2"/>
</dbReference>
<dbReference type="CDD" id="cd00064">
    <property type="entry name" value="FU"/>
    <property type="match status" value="2"/>
</dbReference>
<organism evidence="1">
    <name type="scientific">Stegastes partitus</name>
    <name type="common">bicolor damselfish</name>
    <dbReference type="NCBI Taxonomy" id="144197"/>
    <lineage>
        <taxon>Eukaryota</taxon>
        <taxon>Metazoa</taxon>
        <taxon>Chordata</taxon>
        <taxon>Craniata</taxon>
        <taxon>Vertebrata</taxon>
        <taxon>Euteleostomi</taxon>
        <taxon>Actinopterygii</taxon>
        <taxon>Neopterygii</taxon>
        <taxon>Teleostei</taxon>
        <taxon>Neoteleostei</taxon>
        <taxon>Acanthomorphata</taxon>
        <taxon>Ovalentaria</taxon>
        <taxon>Pomacentridae</taxon>
        <taxon>Stegastes</taxon>
    </lineage>
</organism>
<dbReference type="AlphaFoldDB" id="A0A3B5AP22"/>
<dbReference type="InterPro" id="IPR009030">
    <property type="entry name" value="Growth_fac_rcpt_cys_sf"/>
</dbReference>
<evidence type="ECO:0008006" key="2">
    <source>
        <dbReference type="Google" id="ProtNLM"/>
    </source>
</evidence>
<dbReference type="GeneTree" id="ENSGT00940000176240"/>
<dbReference type="SMART" id="SM00261">
    <property type="entry name" value="FU"/>
    <property type="match status" value="4"/>
</dbReference>
<dbReference type="Gene3D" id="2.10.220.10">
    <property type="entry name" value="Hormone Receptor, Insulin-like Growth Factor Receptor 1, Chain A, domain 2"/>
    <property type="match status" value="4"/>
</dbReference>
<dbReference type="InterPro" id="IPR006212">
    <property type="entry name" value="Furin_repeat"/>
</dbReference>
<evidence type="ECO:0000313" key="1">
    <source>
        <dbReference type="Ensembl" id="ENSSPAP00000022176.1"/>
    </source>
</evidence>
<sequence>MKQCPQQTFSDSSGWRCQLCHSSCQSCHGPRSTDCDICLVWFLSVHMHLCITGLFLDQDSSCVAQCPSGSYANSATQLCEDCSPNCESCVDTSDTCIKLCIDGTRLFPLHTAEGSCEACDSSCLTCDEVKSHFLYLMLNGVCKASCPMGYYEDMEEGRCGQCHPTCGSCSGPLADDCETCSTFNLNIFLYFPDSTCVSECPDGTYSTRQEADGKELGFCLPCDHVCSTCTGASPRDCLTCSPGYLRLLQLCVTHCPTGYKAPSQSPKCVVCVDTQSLLMSC</sequence>